<dbReference type="OrthoDB" id="203440at2759"/>
<dbReference type="AlphaFoldDB" id="A0A1E3HY48"/>
<dbReference type="GO" id="GO:0000462">
    <property type="term" value="P:maturation of SSU-rRNA from tricistronic rRNA transcript (SSU-rRNA, 5.8S rRNA, LSU-rRNA)"/>
    <property type="evidence" value="ECO:0007669"/>
    <property type="project" value="TreeGrafter"/>
</dbReference>
<feature type="compositionally biased region" description="Basic and acidic residues" evidence="1">
    <location>
        <begin position="378"/>
        <end position="389"/>
    </location>
</feature>
<sequence>MESDAEVILSTDEVLKLFGTIQTAVDATISSSTSLFNKVEQKDEALEFGQGLSLLNLRPHLLLSSLHQLVILLSLSLTSPQQEQPNPASSSSLTTPFTNPRSRPELSSLTDILTELAGELVMNQEVMDKTRSLENKLEYQIKKLVGLAEAEEKRGKEVVEDVEEDPLSFRPNPTAIVNRNAPKIREGTPSDDDEAEGGDGIYRPPRVAAMPYSEEGAPSRRERERRAPALLSEFAATMDSAPLLESTSGLSVRPTSSTLAKHSNSISAKRAAELKRINEFEEENMTRLVTSKRDEKRRREDEEALAMGFGVGPSRGRRGRNGLEAELEGVLGERGDKGVWDGVSGKFGARGEVLERGKKRTGGSGAGASGSGGKAKKARFEKELARRRK</sequence>
<dbReference type="GeneID" id="30154031"/>
<organism evidence="2 3">
    <name type="scientific">Cryptococcus amylolentus CBS 6039</name>
    <dbReference type="NCBI Taxonomy" id="1295533"/>
    <lineage>
        <taxon>Eukaryota</taxon>
        <taxon>Fungi</taxon>
        <taxon>Dikarya</taxon>
        <taxon>Basidiomycota</taxon>
        <taxon>Agaricomycotina</taxon>
        <taxon>Tremellomycetes</taxon>
        <taxon>Tremellales</taxon>
        <taxon>Cryptococcaceae</taxon>
        <taxon>Cryptococcus</taxon>
    </lineage>
</organism>
<feature type="region of interest" description="Disordered" evidence="1">
    <location>
        <begin position="181"/>
        <end position="223"/>
    </location>
</feature>
<evidence type="ECO:0000313" key="2">
    <source>
        <dbReference type="EMBL" id="ODN80491.1"/>
    </source>
</evidence>
<feature type="compositionally biased region" description="Basic and acidic residues" evidence="1">
    <location>
        <begin position="291"/>
        <end position="301"/>
    </location>
</feature>
<dbReference type="Proteomes" id="UP000094065">
    <property type="component" value="Unassembled WGS sequence"/>
</dbReference>
<comment type="caution">
    <text evidence="2">The sequence shown here is derived from an EMBL/GenBank/DDBJ whole genome shotgun (WGS) entry which is preliminary data.</text>
</comment>
<feature type="region of interest" description="Disordered" evidence="1">
    <location>
        <begin position="80"/>
        <end position="105"/>
    </location>
</feature>
<dbReference type="RefSeq" id="XP_018995057.1">
    <property type="nucleotide sequence ID" value="XM_019136388.1"/>
</dbReference>
<feature type="region of interest" description="Disordered" evidence="1">
    <location>
        <begin position="291"/>
        <end position="320"/>
    </location>
</feature>
<dbReference type="STRING" id="1295533.A0A1E3HY48"/>
<feature type="compositionally biased region" description="Gly residues" evidence="1">
    <location>
        <begin position="362"/>
        <end position="373"/>
    </location>
</feature>
<reference evidence="2 3" key="1">
    <citation type="submission" date="2016-06" db="EMBL/GenBank/DDBJ databases">
        <title>Evolution of pathogenesis and genome organization in the Tremellales.</title>
        <authorList>
            <person name="Cuomo C."/>
            <person name="Litvintseva A."/>
            <person name="Heitman J."/>
            <person name="Chen Y."/>
            <person name="Sun S."/>
            <person name="Springer D."/>
            <person name="Dromer F."/>
            <person name="Young S."/>
            <person name="Zeng Q."/>
            <person name="Chapman S."/>
            <person name="Gujja S."/>
            <person name="Saif S."/>
            <person name="Birren B."/>
        </authorList>
    </citation>
    <scope>NUCLEOTIDE SEQUENCE [LARGE SCALE GENOMIC DNA]</scope>
    <source>
        <strain evidence="2 3">CBS 6039</strain>
    </source>
</reference>
<accession>A0A1E3HY48</accession>
<keyword evidence="3" id="KW-1185">Reference proteome</keyword>
<protein>
    <submittedName>
        <fullName evidence="2">Uncharacterized protein</fullName>
    </submittedName>
</protein>
<gene>
    <name evidence="2" type="ORF">L202_02722</name>
</gene>
<dbReference type="PANTHER" id="PTHR13237">
    <property type="entry name" value="SOMETHING ABOUT SILENCING PROTEIN 10-RELATED"/>
    <property type="match status" value="1"/>
</dbReference>
<feature type="region of interest" description="Disordered" evidence="1">
    <location>
        <begin position="350"/>
        <end position="389"/>
    </location>
</feature>
<dbReference type="GO" id="GO:0032040">
    <property type="term" value="C:small-subunit processome"/>
    <property type="evidence" value="ECO:0007669"/>
    <property type="project" value="TreeGrafter"/>
</dbReference>
<evidence type="ECO:0000256" key="1">
    <source>
        <dbReference type="SAM" id="MobiDB-lite"/>
    </source>
</evidence>
<name>A0A1E3HY48_9TREE</name>
<evidence type="ECO:0000313" key="3">
    <source>
        <dbReference type="Proteomes" id="UP000094065"/>
    </source>
</evidence>
<dbReference type="EMBL" id="AWGJ01000004">
    <property type="protein sequence ID" value="ODN80491.1"/>
    <property type="molecule type" value="Genomic_DNA"/>
</dbReference>
<proteinExistence type="predicted"/>
<dbReference type="PANTHER" id="PTHR13237:SF9">
    <property type="entry name" value="NEUROGUIDIN"/>
    <property type="match status" value="1"/>
</dbReference>